<sequence>MIQKLSGIFRPSSAAVQSAKLLSLTGAARTASSKPALLSQACQQGIQHSTSSSEAASDCLAGSKAFHACYLSASCMPDTSSMSLQHYATAASVDSTAVPAALSSKHCLSDTAAKHDCKAVDSRRTLYQQVSSNAKSGIVRKRAPSADRPDHTSKPARIMGSSKGKQAQLSRKGLTDLGQGAQVLYYPRMFNRAEAAEMLTSLQTEVAWQQKEVTVHGKRVMQPRMVAYMADEPSLAYTYSRQTMIPDSWTPAVRLIKARLEQETGAVFNSCLLNLYRNGRDHMSYHSDNEALYGPQPVIGSVSFGEARAFILRQNSNHACKLNFALGNGDMLTMQGTTQDHWMHAVPRRLQCSGSRISLTFRKIVCPEDLQS</sequence>
<dbReference type="InterPro" id="IPR032854">
    <property type="entry name" value="ALKBH3"/>
</dbReference>
<dbReference type="PANTHER" id="PTHR31212:SF4">
    <property type="entry name" value="ALPHA-KETOGLUTARATE-DEPENDENT DIOXYGENASE ALKB HOMOLOG 3"/>
    <property type="match status" value="1"/>
</dbReference>
<dbReference type="EMBL" id="CAUYUE010000004">
    <property type="protein sequence ID" value="CAK0761450.1"/>
    <property type="molecule type" value="Genomic_DNA"/>
</dbReference>
<dbReference type="InterPro" id="IPR037151">
    <property type="entry name" value="AlkB-like_sf"/>
</dbReference>
<feature type="domain" description="Fe2OG dioxygenase" evidence="3">
    <location>
        <begin position="267"/>
        <end position="365"/>
    </location>
</feature>
<comment type="caution">
    <text evidence="4">The sequence shown here is derived from an EMBL/GenBank/DDBJ whole genome shotgun (WGS) entry which is preliminary data.</text>
</comment>
<dbReference type="InterPro" id="IPR005123">
    <property type="entry name" value="Oxoglu/Fe-dep_dioxygenase_dom"/>
</dbReference>
<evidence type="ECO:0000313" key="4">
    <source>
        <dbReference type="EMBL" id="CAK0761450.1"/>
    </source>
</evidence>
<dbReference type="Gene3D" id="2.60.120.590">
    <property type="entry name" value="Alpha-ketoglutarate-dependent dioxygenase AlkB-like"/>
    <property type="match status" value="1"/>
</dbReference>
<dbReference type="GO" id="GO:0051213">
    <property type="term" value="F:dioxygenase activity"/>
    <property type="evidence" value="ECO:0007669"/>
    <property type="project" value="InterPro"/>
</dbReference>
<evidence type="ECO:0000259" key="3">
    <source>
        <dbReference type="PROSITE" id="PS51471"/>
    </source>
</evidence>
<gene>
    <name evidence="4" type="ORF">CVIRNUC_002861</name>
</gene>
<feature type="compositionally biased region" description="Basic and acidic residues" evidence="2">
    <location>
        <begin position="144"/>
        <end position="153"/>
    </location>
</feature>
<organism evidence="4 5">
    <name type="scientific">Coccomyxa viridis</name>
    <dbReference type="NCBI Taxonomy" id="1274662"/>
    <lineage>
        <taxon>Eukaryota</taxon>
        <taxon>Viridiplantae</taxon>
        <taxon>Chlorophyta</taxon>
        <taxon>core chlorophytes</taxon>
        <taxon>Trebouxiophyceae</taxon>
        <taxon>Trebouxiophyceae incertae sedis</taxon>
        <taxon>Coccomyxaceae</taxon>
        <taxon>Coccomyxa</taxon>
    </lineage>
</organism>
<dbReference type="GO" id="GO:0006307">
    <property type="term" value="P:DNA alkylation repair"/>
    <property type="evidence" value="ECO:0007669"/>
    <property type="project" value="InterPro"/>
</dbReference>
<reference evidence="4 5" key="1">
    <citation type="submission" date="2023-10" db="EMBL/GenBank/DDBJ databases">
        <authorList>
            <person name="Maclean D."/>
            <person name="Macfadyen A."/>
        </authorList>
    </citation>
    <scope>NUCLEOTIDE SEQUENCE [LARGE SCALE GENOMIC DNA]</scope>
</reference>
<evidence type="ECO:0000313" key="5">
    <source>
        <dbReference type="Proteomes" id="UP001314263"/>
    </source>
</evidence>
<dbReference type="Pfam" id="PF13532">
    <property type="entry name" value="2OG-FeII_Oxy_2"/>
    <property type="match status" value="1"/>
</dbReference>
<dbReference type="PANTHER" id="PTHR31212">
    <property type="entry name" value="ALPHA-KETOGLUTARATE-DEPENDENT DIOXYGENASE ALKB HOMOLOG 3"/>
    <property type="match status" value="1"/>
</dbReference>
<comment type="similarity">
    <text evidence="1">Belongs to the alkB family.</text>
</comment>
<feature type="region of interest" description="Disordered" evidence="2">
    <location>
        <begin position="133"/>
        <end position="172"/>
    </location>
</feature>
<evidence type="ECO:0000256" key="1">
    <source>
        <dbReference type="ARBA" id="ARBA00007879"/>
    </source>
</evidence>
<evidence type="ECO:0000256" key="2">
    <source>
        <dbReference type="SAM" id="MobiDB-lite"/>
    </source>
</evidence>
<proteinExistence type="inferred from homology"/>
<name>A0AAV1HY26_9CHLO</name>
<dbReference type="PROSITE" id="PS51471">
    <property type="entry name" value="FE2OG_OXY"/>
    <property type="match status" value="1"/>
</dbReference>
<dbReference type="SUPFAM" id="SSF51197">
    <property type="entry name" value="Clavaminate synthase-like"/>
    <property type="match status" value="1"/>
</dbReference>
<accession>A0AAV1HY26</accession>
<dbReference type="AlphaFoldDB" id="A0AAV1HY26"/>
<dbReference type="Proteomes" id="UP001314263">
    <property type="component" value="Unassembled WGS sequence"/>
</dbReference>
<keyword evidence="5" id="KW-1185">Reference proteome</keyword>
<protein>
    <recommendedName>
        <fullName evidence="3">Fe2OG dioxygenase domain-containing protein</fullName>
    </recommendedName>
</protein>
<dbReference type="InterPro" id="IPR027450">
    <property type="entry name" value="AlkB-like"/>
</dbReference>